<comment type="subcellular location">
    <subcellularLocation>
        <location evidence="1 5">Bacterial flagellum basal body</location>
    </subcellularLocation>
</comment>
<dbReference type="GO" id="GO:0005829">
    <property type="term" value="C:cytosol"/>
    <property type="evidence" value="ECO:0007669"/>
    <property type="project" value="TreeGrafter"/>
</dbReference>
<feature type="domain" description="Flagellar basal body rod protein N-terminal" evidence="6">
    <location>
        <begin position="7"/>
        <end position="37"/>
    </location>
</feature>
<accession>A0A4Q2REH5</accession>
<feature type="domain" description="Flagellar hook protein FlgE/F/G-like D1" evidence="9">
    <location>
        <begin position="84"/>
        <end position="126"/>
    </location>
</feature>
<dbReference type="InterPro" id="IPR020013">
    <property type="entry name" value="Flagellar_FlgE/F/G"/>
</dbReference>
<dbReference type="InterPro" id="IPR037925">
    <property type="entry name" value="FlgE/F/G-like"/>
</dbReference>
<comment type="caution">
    <text evidence="10">The sequence shown here is derived from an EMBL/GenBank/DDBJ whole genome shotgun (WGS) entry which is preliminary data.</text>
</comment>
<keyword evidence="10" id="KW-0282">Flagellum</keyword>
<dbReference type="InterPro" id="IPR001444">
    <property type="entry name" value="Flag_bb_rod_N"/>
</dbReference>
<evidence type="ECO:0000256" key="2">
    <source>
        <dbReference type="ARBA" id="ARBA00009677"/>
    </source>
</evidence>
<dbReference type="Pfam" id="PF06429">
    <property type="entry name" value="Flg_bbr_C"/>
    <property type="match status" value="1"/>
</dbReference>
<evidence type="ECO:0000259" key="9">
    <source>
        <dbReference type="Pfam" id="PF22692"/>
    </source>
</evidence>
<dbReference type="InterPro" id="IPR019776">
    <property type="entry name" value="Flagellar_basal_body_rod_CS"/>
</dbReference>
<dbReference type="GO" id="GO:0009424">
    <property type="term" value="C:bacterial-type flagellum hook"/>
    <property type="evidence" value="ECO:0007669"/>
    <property type="project" value="TreeGrafter"/>
</dbReference>
<dbReference type="InterPro" id="IPR011491">
    <property type="entry name" value="FlgE_D2"/>
</dbReference>
<dbReference type="PANTHER" id="PTHR30435:SF1">
    <property type="entry name" value="FLAGELLAR HOOK PROTEIN FLGE"/>
    <property type="match status" value="1"/>
</dbReference>
<dbReference type="RefSeq" id="WP_129218470.1">
    <property type="nucleotide sequence ID" value="NZ_QYBC01000005.1"/>
</dbReference>
<comment type="function">
    <text evidence="5">A flexible structure which links the flagellar filament to the drive apparatus in the basal body.</text>
</comment>
<keyword evidence="10" id="KW-0966">Cell projection</keyword>
<dbReference type="InterPro" id="IPR010930">
    <property type="entry name" value="Flg_bb/hook_C_dom"/>
</dbReference>
<feature type="domain" description="Flagellar hook protein FlgE D2" evidence="8">
    <location>
        <begin position="185"/>
        <end position="335"/>
    </location>
</feature>
<proteinExistence type="inferred from homology"/>
<dbReference type="NCBIfam" id="TIGR03506">
    <property type="entry name" value="FlgEFG_subfam"/>
    <property type="match status" value="1"/>
</dbReference>
<evidence type="ECO:0000259" key="7">
    <source>
        <dbReference type="Pfam" id="PF06429"/>
    </source>
</evidence>
<dbReference type="OrthoDB" id="8372879at2"/>
<organism evidence="10 11">
    <name type="scientific">Lichenibacterium ramalinae</name>
    <dbReference type="NCBI Taxonomy" id="2316527"/>
    <lineage>
        <taxon>Bacteria</taxon>
        <taxon>Pseudomonadati</taxon>
        <taxon>Pseudomonadota</taxon>
        <taxon>Alphaproteobacteria</taxon>
        <taxon>Hyphomicrobiales</taxon>
        <taxon>Lichenihabitantaceae</taxon>
        <taxon>Lichenibacterium</taxon>
    </lineage>
</organism>
<keyword evidence="10" id="KW-0969">Cilium</keyword>
<evidence type="ECO:0000256" key="4">
    <source>
        <dbReference type="ARBA" id="ARBA00023143"/>
    </source>
</evidence>
<protein>
    <recommendedName>
        <fullName evidence="3 5">Flagellar hook protein FlgE</fullName>
    </recommendedName>
</protein>
<gene>
    <name evidence="10" type="ORF">D3272_07120</name>
</gene>
<dbReference type="SUPFAM" id="SSF117143">
    <property type="entry name" value="Flagellar hook protein flgE"/>
    <property type="match status" value="1"/>
</dbReference>
<feature type="domain" description="Flagellar basal-body/hook protein C-terminal" evidence="7">
    <location>
        <begin position="412"/>
        <end position="454"/>
    </location>
</feature>
<dbReference type="InterPro" id="IPR053967">
    <property type="entry name" value="LlgE_F_G-like_D1"/>
</dbReference>
<keyword evidence="4 5" id="KW-0975">Bacterial flagellum</keyword>
<dbReference type="PROSITE" id="PS00588">
    <property type="entry name" value="FLAGELLA_BB_ROD"/>
    <property type="match status" value="1"/>
</dbReference>
<dbReference type="GO" id="GO:0009425">
    <property type="term" value="C:bacterial-type flagellum basal body"/>
    <property type="evidence" value="ECO:0007669"/>
    <property type="project" value="UniProtKB-SubCell"/>
</dbReference>
<evidence type="ECO:0000313" key="10">
    <source>
        <dbReference type="EMBL" id="RYB05960.1"/>
    </source>
</evidence>
<evidence type="ECO:0000256" key="3">
    <source>
        <dbReference type="ARBA" id="ARBA00019015"/>
    </source>
</evidence>
<comment type="similarity">
    <text evidence="2 5">Belongs to the flagella basal body rod proteins family.</text>
</comment>
<keyword evidence="11" id="KW-1185">Reference proteome</keyword>
<evidence type="ECO:0000256" key="1">
    <source>
        <dbReference type="ARBA" id="ARBA00004117"/>
    </source>
</evidence>
<dbReference type="AlphaFoldDB" id="A0A4Q2REH5"/>
<dbReference type="Pfam" id="PF07559">
    <property type="entry name" value="FlgE_D2"/>
    <property type="match status" value="1"/>
</dbReference>
<dbReference type="EMBL" id="QYBC01000005">
    <property type="protein sequence ID" value="RYB05960.1"/>
    <property type="molecule type" value="Genomic_DNA"/>
</dbReference>
<dbReference type="Pfam" id="PF22692">
    <property type="entry name" value="LlgE_F_G_D1"/>
    <property type="match status" value="1"/>
</dbReference>
<dbReference type="GO" id="GO:0071978">
    <property type="term" value="P:bacterial-type flagellum-dependent swarming motility"/>
    <property type="evidence" value="ECO:0007669"/>
    <property type="project" value="TreeGrafter"/>
</dbReference>
<dbReference type="Proteomes" id="UP000289411">
    <property type="component" value="Unassembled WGS sequence"/>
</dbReference>
<evidence type="ECO:0000259" key="6">
    <source>
        <dbReference type="Pfam" id="PF00460"/>
    </source>
</evidence>
<reference evidence="10 11" key="1">
    <citation type="submission" date="2018-09" db="EMBL/GenBank/DDBJ databases">
        <authorList>
            <person name="Grouzdev D.S."/>
            <person name="Krutkina M.S."/>
        </authorList>
    </citation>
    <scope>NUCLEOTIDE SEQUENCE [LARGE SCALE GENOMIC DNA]</scope>
    <source>
        <strain evidence="10 11">RmlP001</strain>
    </source>
</reference>
<reference evidence="10 11" key="2">
    <citation type="submission" date="2019-02" db="EMBL/GenBank/DDBJ databases">
        <title>'Lichenibacterium ramalinii' gen. nov. sp. nov., 'Lichenibacterium minor' gen. nov. sp. nov.</title>
        <authorList>
            <person name="Pankratov T."/>
        </authorList>
    </citation>
    <scope>NUCLEOTIDE SEQUENCE [LARGE SCALE GENOMIC DNA]</scope>
    <source>
        <strain evidence="10 11">RmlP001</strain>
    </source>
</reference>
<dbReference type="PANTHER" id="PTHR30435">
    <property type="entry name" value="FLAGELLAR PROTEIN"/>
    <property type="match status" value="1"/>
</dbReference>
<dbReference type="Gene3D" id="2.60.98.20">
    <property type="entry name" value="Flagellar hook protein FlgE"/>
    <property type="match status" value="1"/>
</dbReference>
<evidence type="ECO:0000256" key="5">
    <source>
        <dbReference type="RuleBase" id="RU362116"/>
    </source>
</evidence>
<dbReference type="Pfam" id="PF00460">
    <property type="entry name" value="Flg_bb_rod"/>
    <property type="match status" value="1"/>
</dbReference>
<name>A0A4Q2REH5_9HYPH</name>
<evidence type="ECO:0000313" key="11">
    <source>
        <dbReference type="Proteomes" id="UP000289411"/>
    </source>
</evidence>
<evidence type="ECO:0000259" key="8">
    <source>
        <dbReference type="Pfam" id="PF07559"/>
    </source>
</evidence>
<dbReference type="InterPro" id="IPR037058">
    <property type="entry name" value="Falgellar_hook_FlgE_sf"/>
</dbReference>
<sequence length="456" mass="45893">MSLFGTLNTGVSGMAAQANLLSTIGDNISNSSTTGYKRATTDFETVLGNQSASSYTAGSVSTQIRYGVSTQGQLTSSTSVTDLAIQGNGFFVVQGTNGATALTRAGSFVPNSAGQLVNTAGYSLMGYNLIDGSSATVNGTGGLQVINLSKQSLTANPTTGGTMVFNLNSGTTAAATGEVLPAANDPTATTGATTSSAASTFKTSVAAYDDLGNAVTFDIYLTKTGTDTSGNSVWQAAVYNQADAATGGGFPYTVTAANKTNEPNGPLLSLQNLTYSSTTGKLTSATVGGTKTASTTAGPLALTIPIPGGQTMNLDISGSTQLASASNVTTATVNGSAPSKLDHVTIGTDGTVTSVYTNGIQQATYRIPLADVPSEDNLTPVSGNVYEPNLASGTMTIGTATSGSLGSIKSNELENSTVDLATELTNMISAQRSYEANSKVIQASSDLLKVVDQLSG</sequence>